<dbReference type="PANTHER" id="PTHR33398">
    <property type="entry name" value="30S RIBOSOMAL PROTEIN S20"/>
    <property type="match status" value="1"/>
</dbReference>
<comment type="similarity">
    <text evidence="1 7">Belongs to the bacterial ribosomal protein bS20 family.</text>
</comment>
<organism evidence="8 9">
    <name type="scientific">Candidatus Kaiserbacteria bacterium CG_4_8_14_3_um_filter_38_9</name>
    <dbReference type="NCBI Taxonomy" id="1974599"/>
    <lineage>
        <taxon>Bacteria</taxon>
        <taxon>Candidatus Kaiseribacteriota</taxon>
    </lineage>
</organism>
<comment type="caution">
    <text evidence="8">The sequence shown here is derived from an EMBL/GenBank/DDBJ whole genome shotgun (WGS) entry which is preliminary data.</text>
</comment>
<keyword evidence="3 7" id="KW-0694">RNA-binding</keyword>
<keyword evidence="4 7" id="KW-0689">Ribosomal protein</keyword>
<reference evidence="9" key="1">
    <citation type="submission" date="2017-09" db="EMBL/GenBank/DDBJ databases">
        <title>Depth-based differentiation of microbial function through sediment-hosted aquifers and enrichment of novel symbionts in the deep terrestrial subsurface.</title>
        <authorList>
            <person name="Probst A.J."/>
            <person name="Ladd B."/>
            <person name="Jarett J.K."/>
            <person name="Geller-Mcgrath D.E."/>
            <person name="Sieber C.M.K."/>
            <person name="Emerson J.B."/>
            <person name="Anantharaman K."/>
            <person name="Thomas B.C."/>
            <person name="Malmstrom R."/>
            <person name="Stieglmeier M."/>
            <person name="Klingl A."/>
            <person name="Woyke T."/>
            <person name="Ryan C.M."/>
            <person name="Banfield J.F."/>
        </authorList>
    </citation>
    <scope>NUCLEOTIDE SEQUENCE [LARGE SCALE GENOMIC DNA]</scope>
</reference>
<evidence type="ECO:0000256" key="6">
    <source>
        <dbReference type="ARBA" id="ARBA00035136"/>
    </source>
</evidence>
<dbReference type="AlphaFoldDB" id="A0A2M7INB4"/>
<evidence type="ECO:0000256" key="7">
    <source>
        <dbReference type="HAMAP-Rule" id="MF_00500"/>
    </source>
</evidence>
<evidence type="ECO:0000256" key="4">
    <source>
        <dbReference type="ARBA" id="ARBA00022980"/>
    </source>
</evidence>
<name>A0A2M7INB4_9BACT</name>
<evidence type="ECO:0000313" key="8">
    <source>
        <dbReference type="EMBL" id="PIW96791.1"/>
    </source>
</evidence>
<evidence type="ECO:0000256" key="1">
    <source>
        <dbReference type="ARBA" id="ARBA00007634"/>
    </source>
</evidence>
<dbReference type="Gene3D" id="1.20.58.110">
    <property type="entry name" value="Ribosomal protein S20"/>
    <property type="match status" value="1"/>
</dbReference>
<evidence type="ECO:0000313" key="9">
    <source>
        <dbReference type="Proteomes" id="UP000230837"/>
    </source>
</evidence>
<dbReference type="SUPFAM" id="SSF46992">
    <property type="entry name" value="Ribosomal protein S20"/>
    <property type="match status" value="1"/>
</dbReference>
<dbReference type="Proteomes" id="UP000230837">
    <property type="component" value="Unassembled WGS sequence"/>
</dbReference>
<dbReference type="InterPro" id="IPR036510">
    <property type="entry name" value="Ribosomal_bS20_sf"/>
</dbReference>
<dbReference type="GO" id="GO:0003735">
    <property type="term" value="F:structural constituent of ribosome"/>
    <property type="evidence" value="ECO:0007669"/>
    <property type="project" value="InterPro"/>
</dbReference>
<comment type="function">
    <text evidence="7">Binds directly to 16S ribosomal RNA.</text>
</comment>
<sequence length="88" mass="9716">MAITKGAKKAVRSSERKRVFNIRRNNAMREVVKNIKKSLMVGKGDEAKKMLPAAYKAIDKAAKRGVIKVNTAARKKSRLSSAIKKSTS</sequence>
<dbReference type="NCBIfam" id="TIGR00029">
    <property type="entry name" value="S20"/>
    <property type="match status" value="1"/>
</dbReference>
<accession>A0A2M7INB4</accession>
<dbReference type="Pfam" id="PF01649">
    <property type="entry name" value="Ribosomal_S20p"/>
    <property type="match status" value="1"/>
</dbReference>
<evidence type="ECO:0000256" key="2">
    <source>
        <dbReference type="ARBA" id="ARBA00022730"/>
    </source>
</evidence>
<keyword evidence="2 7" id="KW-0699">rRNA-binding</keyword>
<dbReference type="GO" id="GO:0006412">
    <property type="term" value="P:translation"/>
    <property type="evidence" value="ECO:0007669"/>
    <property type="project" value="UniProtKB-UniRule"/>
</dbReference>
<gene>
    <name evidence="7 8" type="primary">rpsT</name>
    <name evidence="8" type="ORF">COZ82_03080</name>
</gene>
<evidence type="ECO:0000256" key="5">
    <source>
        <dbReference type="ARBA" id="ARBA00023274"/>
    </source>
</evidence>
<dbReference type="InterPro" id="IPR002583">
    <property type="entry name" value="Ribosomal_bS20"/>
</dbReference>
<dbReference type="EMBL" id="PFHR01000161">
    <property type="protein sequence ID" value="PIW96791.1"/>
    <property type="molecule type" value="Genomic_DNA"/>
</dbReference>
<evidence type="ECO:0000256" key="3">
    <source>
        <dbReference type="ARBA" id="ARBA00022884"/>
    </source>
</evidence>
<keyword evidence="5 7" id="KW-0687">Ribonucleoprotein</keyword>
<dbReference type="HAMAP" id="MF_00500">
    <property type="entry name" value="Ribosomal_bS20"/>
    <property type="match status" value="1"/>
</dbReference>
<proteinExistence type="inferred from homology"/>
<dbReference type="GO" id="GO:0070181">
    <property type="term" value="F:small ribosomal subunit rRNA binding"/>
    <property type="evidence" value="ECO:0007669"/>
    <property type="project" value="TreeGrafter"/>
</dbReference>
<protein>
    <recommendedName>
        <fullName evidence="6 7">Small ribosomal subunit protein bS20</fullName>
    </recommendedName>
</protein>
<dbReference type="GO" id="GO:0015935">
    <property type="term" value="C:small ribosomal subunit"/>
    <property type="evidence" value="ECO:0007669"/>
    <property type="project" value="TreeGrafter"/>
</dbReference>
<dbReference type="PANTHER" id="PTHR33398:SF1">
    <property type="entry name" value="SMALL RIBOSOMAL SUBUNIT PROTEIN BS20C"/>
    <property type="match status" value="1"/>
</dbReference>